<evidence type="ECO:0000313" key="2">
    <source>
        <dbReference type="Proteomes" id="UP001279660"/>
    </source>
</evidence>
<dbReference type="Proteomes" id="UP001279660">
    <property type="component" value="Unassembled WGS sequence"/>
</dbReference>
<dbReference type="RefSeq" id="WP_154651266.1">
    <property type="nucleotide sequence ID" value="NZ_JAWXXV010000001.1"/>
</dbReference>
<accession>A0ABU4PNC1</accession>
<protein>
    <submittedName>
        <fullName evidence="1">Uncharacterized protein</fullName>
    </submittedName>
</protein>
<keyword evidence="2" id="KW-1185">Reference proteome</keyword>
<dbReference type="EMBL" id="JAWXXV010000001">
    <property type="protein sequence ID" value="MDX5984652.1"/>
    <property type="molecule type" value="Genomic_DNA"/>
</dbReference>
<reference evidence="1 2" key="1">
    <citation type="submission" date="2023-11" db="EMBL/GenBank/DDBJ databases">
        <title>MicrobeMod: A computational toolkit for identifying prokaryotic methylation and restriction-modification with nanopore sequencing.</title>
        <authorList>
            <person name="Crits-Christoph A."/>
            <person name="Kang S.C."/>
            <person name="Lee H."/>
            <person name="Ostrov N."/>
        </authorList>
    </citation>
    <scope>NUCLEOTIDE SEQUENCE [LARGE SCALE GENOMIC DNA]</scope>
    <source>
        <strain evidence="1 2">ATCC 14820</strain>
    </source>
</reference>
<evidence type="ECO:0000313" key="1">
    <source>
        <dbReference type="EMBL" id="MDX5984652.1"/>
    </source>
</evidence>
<gene>
    <name evidence="1" type="ORF">SIL82_10285</name>
</gene>
<organism evidence="1 2">
    <name type="scientific">Sphingomonas echinoides</name>
    <dbReference type="NCBI Taxonomy" id="59803"/>
    <lineage>
        <taxon>Bacteria</taxon>
        <taxon>Pseudomonadati</taxon>
        <taxon>Pseudomonadota</taxon>
        <taxon>Alphaproteobacteria</taxon>
        <taxon>Sphingomonadales</taxon>
        <taxon>Sphingomonadaceae</taxon>
        <taxon>Sphingomonas</taxon>
    </lineage>
</organism>
<comment type="caution">
    <text evidence="1">The sequence shown here is derived from an EMBL/GenBank/DDBJ whole genome shotgun (WGS) entry which is preliminary data.</text>
</comment>
<name>A0ABU4PNC1_9SPHN</name>
<sequence>MQTARNALAATPPPSAGPVLKVFMAPEYFFYSARQAYQTDDVQRTIARLQALAADGDWVDWIFSFGTIVGTSAPMLNGGPRAYYNFALIQEGGAAGAGPAGARILAKPLIRRVEAAGGVSGGDAVATDPASEARDVQLSVYDGAGIFTMRGLTWAADVCQDPSTGLIVRAPQLPGEARVQIQLHPSAGSRVSPEGIVAVPGGFVFNVDGAGQGTVLRQVGAPDPIAPTVRVGVSGDALALSAETIAVDRLYPQGPGEIIIFDPQPLPPATNVQGMRQTLIWQASDAYQFAFDLIYDEYGRFSTILVAPRRLPIDMFHGNSYFLPVDIATYDPLDQRVEIAMNVGSGSDGYDFAIWCKIAVSGFVFEGVALQFGLDWAGPPPQTAW</sequence>
<proteinExistence type="predicted"/>